<feature type="transmembrane region" description="Helical" evidence="1">
    <location>
        <begin position="209"/>
        <end position="231"/>
    </location>
</feature>
<name>A0ABV9CI00_9ACTN</name>
<keyword evidence="1" id="KW-0472">Membrane</keyword>
<comment type="caution">
    <text evidence="2">The sequence shown here is derived from an EMBL/GenBank/DDBJ whole genome shotgun (WGS) entry which is preliminary data.</text>
</comment>
<organism evidence="2 3">
    <name type="scientific">Sphaerisporangium dianthi</name>
    <dbReference type="NCBI Taxonomy" id="1436120"/>
    <lineage>
        <taxon>Bacteria</taxon>
        <taxon>Bacillati</taxon>
        <taxon>Actinomycetota</taxon>
        <taxon>Actinomycetes</taxon>
        <taxon>Streptosporangiales</taxon>
        <taxon>Streptosporangiaceae</taxon>
        <taxon>Sphaerisporangium</taxon>
    </lineage>
</organism>
<protein>
    <submittedName>
        <fullName evidence="2">Uncharacterized protein</fullName>
    </submittedName>
</protein>
<gene>
    <name evidence="2" type="ORF">ACFO60_18860</name>
</gene>
<evidence type="ECO:0000313" key="2">
    <source>
        <dbReference type="EMBL" id="MFC4532841.1"/>
    </source>
</evidence>
<dbReference type="EMBL" id="JBHSFP010000012">
    <property type="protein sequence ID" value="MFC4532841.1"/>
    <property type="molecule type" value="Genomic_DNA"/>
</dbReference>
<dbReference type="Proteomes" id="UP001596004">
    <property type="component" value="Unassembled WGS sequence"/>
</dbReference>
<keyword evidence="3" id="KW-1185">Reference proteome</keyword>
<evidence type="ECO:0000313" key="3">
    <source>
        <dbReference type="Proteomes" id="UP001596004"/>
    </source>
</evidence>
<keyword evidence="1" id="KW-1133">Transmembrane helix</keyword>
<accession>A0ABV9CI00</accession>
<dbReference type="RefSeq" id="WP_380841745.1">
    <property type="nucleotide sequence ID" value="NZ_JBHSFP010000012.1"/>
</dbReference>
<reference evidence="3" key="1">
    <citation type="journal article" date="2019" name="Int. J. Syst. Evol. Microbiol.">
        <title>The Global Catalogue of Microorganisms (GCM) 10K type strain sequencing project: providing services to taxonomists for standard genome sequencing and annotation.</title>
        <authorList>
            <consortium name="The Broad Institute Genomics Platform"/>
            <consortium name="The Broad Institute Genome Sequencing Center for Infectious Disease"/>
            <person name="Wu L."/>
            <person name="Ma J."/>
        </authorList>
    </citation>
    <scope>NUCLEOTIDE SEQUENCE [LARGE SCALE GENOMIC DNA]</scope>
    <source>
        <strain evidence="3">CGMCC 4.7132</strain>
    </source>
</reference>
<keyword evidence="1" id="KW-0812">Transmembrane</keyword>
<feature type="transmembrane region" description="Helical" evidence="1">
    <location>
        <begin position="58"/>
        <end position="82"/>
    </location>
</feature>
<feature type="transmembrane region" description="Helical" evidence="1">
    <location>
        <begin position="17"/>
        <end position="38"/>
    </location>
</feature>
<sequence>MFGDFWKGVGGKLSDRWAAALFSPAFAFWCGGLAAWLLRPGPSGAQERLRELSRHVQGLSPIVQGLYVVAPLVLVTLSGLALQQLAPPVLRLLQGYWPRPFAPLASLMRRRLSGRADARSARLRDLAALPPASLTAEQLAERARLQRRHRRVPVPRAQRMPTRLGNVLRASESRIRSRYGLDPIVCWPRLWLLLPDTTRQEITAARTTLMLTVQTLVTAALFAVWTVWTWWALPISLVVAFASLRRALPAAVALGDLFEASFDLHRRLLYEAARWPLPTNPSAERAEGARLTTYLTTGSRATTPEFT</sequence>
<evidence type="ECO:0000256" key="1">
    <source>
        <dbReference type="SAM" id="Phobius"/>
    </source>
</evidence>
<proteinExistence type="predicted"/>